<evidence type="ECO:0000313" key="7">
    <source>
        <dbReference type="EMBL" id="SDR75917.1"/>
    </source>
</evidence>
<dbReference type="STRING" id="1250231.SAMN04488552_0899"/>
<evidence type="ECO:0000256" key="4">
    <source>
        <dbReference type="ARBA" id="ARBA00022989"/>
    </source>
</evidence>
<evidence type="ECO:0000256" key="3">
    <source>
        <dbReference type="ARBA" id="ARBA00022692"/>
    </source>
</evidence>
<comment type="subcellular location">
    <subcellularLocation>
        <location evidence="1">Cell membrane</location>
        <topology evidence="1">Multi-pass membrane protein</topology>
    </subcellularLocation>
</comment>
<dbReference type="InterPro" id="IPR051679">
    <property type="entry name" value="DASS-Related_Transporters"/>
</dbReference>
<keyword evidence="2" id="KW-1003">Cell membrane</keyword>
<feature type="transmembrane region" description="Helical" evidence="6">
    <location>
        <begin position="292"/>
        <end position="311"/>
    </location>
</feature>
<dbReference type="AlphaFoldDB" id="A0A1H1LNH7"/>
<keyword evidence="3 6" id="KW-0812">Transmembrane</keyword>
<dbReference type="EMBL" id="LT629745">
    <property type="protein sequence ID" value="SDR75917.1"/>
    <property type="molecule type" value="Genomic_DNA"/>
</dbReference>
<evidence type="ECO:0000256" key="1">
    <source>
        <dbReference type="ARBA" id="ARBA00004651"/>
    </source>
</evidence>
<sequence length="498" mass="54064">MIKKIKFPSAQTLLIIIAALVAIGTWLIPAGSYDTLFYSDSEELFLRSSMGKTTTLPATQETLDALDIKLSLDNFLGGAINKPISIPGTFNYVDPNPQGFSEFIQAPVKGIIGASEIIFLVLFIGGLIGVINVTGAFESGIVSLTRILKGKEYLLIIFTTFIIALGGTTFGLGEETLAFIPILIPVFIAAKYDALVGIACIFLGSQVGVMCSTTNPFATIIASDAAGVNWTTGLNLRMVVFLICIVTTIVFILYYARKVRLSPEKSLIYDQRQEMNNLFGTGEVKAIPKLNLNLRLILFVFTLSFVVMIYGVSSLGWWFIEMSSVFLCAAILIGLLSRMKEEKFISSFCQGAGELLGVAFIIGIARGISILMADGLISDTILYHASTFTTGMNKGVFINSLFAIYNGLSFFIPSTSGMAVLTMPIMSPLGDSVNIGREMIVNAYMYGHGLFGIINPTGLILASLGVVKIGYDRWLKFIWPLLVIFAVILMLILTISVY</sequence>
<accession>A0A1H1LNH7</accession>
<evidence type="ECO:0000256" key="5">
    <source>
        <dbReference type="ARBA" id="ARBA00023136"/>
    </source>
</evidence>
<evidence type="ECO:0000256" key="6">
    <source>
        <dbReference type="SAM" id="Phobius"/>
    </source>
</evidence>
<feature type="transmembrane region" description="Helical" evidence="6">
    <location>
        <begin position="117"/>
        <end position="141"/>
    </location>
</feature>
<keyword evidence="5 6" id="KW-0472">Membrane</keyword>
<feature type="transmembrane region" description="Helical" evidence="6">
    <location>
        <begin position="477"/>
        <end position="497"/>
    </location>
</feature>
<dbReference type="RefSeq" id="WP_341475803.1">
    <property type="nucleotide sequence ID" value="NZ_LT629745.1"/>
</dbReference>
<evidence type="ECO:0000256" key="2">
    <source>
        <dbReference type="ARBA" id="ARBA00022475"/>
    </source>
</evidence>
<dbReference type="GO" id="GO:0005886">
    <property type="term" value="C:plasma membrane"/>
    <property type="evidence" value="ECO:0007669"/>
    <property type="project" value="UniProtKB-SubCell"/>
</dbReference>
<dbReference type="PANTHER" id="PTHR43652:SF6">
    <property type="entry name" value="ARGININE REPRESSOR"/>
    <property type="match status" value="1"/>
</dbReference>
<keyword evidence="8" id="KW-1185">Reference proteome</keyword>
<name>A0A1H1LNH7_9FLAO</name>
<dbReference type="InterPro" id="IPR018385">
    <property type="entry name" value="C4_dicarb_anaerob_car-like"/>
</dbReference>
<dbReference type="PANTHER" id="PTHR43652">
    <property type="entry name" value="BASIC AMINO ACID ANTIPORTER YFCC-RELATED"/>
    <property type="match status" value="1"/>
</dbReference>
<evidence type="ECO:0000313" key="8">
    <source>
        <dbReference type="Proteomes" id="UP000198858"/>
    </source>
</evidence>
<dbReference type="Proteomes" id="UP000198858">
    <property type="component" value="Chromosome I"/>
</dbReference>
<feature type="transmembrane region" description="Helical" evidence="6">
    <location>
        <begin position="443"/>
        <end position="471"/>
    </location>
</feature>
<feature type="transmembrane region" description="Helical" evidence="6">
    <location>
        <begin position="397"/>
        <end position="422"/>
    </location>
</feature>
<dbReference type="Pfam" id="PF03606">
    <property type="entry name" value="DcuC"/>
    <property type="match status" value="1"/>
</dbReference>
<organism evidence="7 8">
    <name type="scientific">Christiangramia echinicola</name>
    <dbReference type="NCBI Taxonomy" id="279359"/>
    <lineage>
        <taxon>Bacteria</taxon>
        <taxon>Pseudomonadati</taxon>
        <taxon>Bacteroidota</taxon>
        <taxon>Flavobacteriia</taxon>
        <taxon>Flavobacteriales</taxon>
        <taxon>Flavobacteriaceae</taxon>
        <taxon>Christiangramia</taxon>
    </lineage>
</organism>
<feature type="transmembrane region" description="Helical" evidence="6">
    <location>
        <begin position="178"/>
        <end position="203"/>
    </location>
</feature>
<proteinExistence type="predicted"/>
<keyword evidence="4 6" id="KW-1133">Transmembrane helix</keyword>
<protein>
    <submittedName>
        <fullName evidence="7">Uncharacterized membrane protein YfcC, ion transporter superfamily</fullName>
    </submittedName>
</protein>
<feature type="transmembrane region" description="Helical" evidence="6">
    <location>
        <begin position="317"/>
        <end position="336"/>
    </location>
</feature>
<feature type="transmembrane region" description="Helical" evidence="6">
    <location>
        <begin position="238"/>
        <end position="256"/>
    </location>
</feature>
<reference evidence="7 8" key="1">
    <citation type="submission" date="2016-10" db="EMBL/GenBank/DDBJ databases">
        <authorList>
            <person name="Varghese N."/>
            <person name="Submissions S."/>
        </authorList>
    </citation>
    <scope>NUCLEOTIDE SEQUENCE [LARGE SCALE GENOMIC DNA]</scope>
    <source>
        <strain evidence="7 8">Mar_2010_102</strain>
    </source>
</reference>
<gene>
    <name evidence="7" type="ORF">SAMN04488552_0899</name>
</gene>
<feature type="transmembrane region" description="Helical" evidence="6">
    <location>
        <begin position="153"/>
        <end position="172"/>
    </location>
</feature>
<feature type="transmembrane region" description="Helical" evidence="6">
    <location>
        <begin position="12"/>
        <end position="29"/>
    </location>
</feature>